<dbReference type="Pfam" id="PF01638">
    <property type="entry name" value="HxlR"/>
    <property type="match status" value="1"/>
</dbReference>
<evidence type="ECO:0000256" key="2">
    <source>
        <dbReference type="ARBA" id="ARBA00023125"/>
    </source>
</evidence>
<dbReference type="Gene3D" id="1.10.10.10">
    <property type="entry name" value="Winged helix-like DNA-binding domain superfamily/Winged helix DNA-binding domain"/>
    <property type="match status" value="1"/>
</dbReference>
<dbReference type="AlphaFoldDB" id="A0A3S0HBD4"/>
<protein>
    <submittedName>
        <fullName evidence="6">Transcriptional regulator</fullName>
    </submittedName>
</protein>
<evidence type="ECO:0000256" key="3">
    <source>
        <dbReference type="ARBA" id="ARBA00023163"/>
    </source>
</evidence>
<name>A0A3S0HBD4_9BURK</name>
<proteinExistence type="predicted"/>
<feature type="compositionally biased region" description="Pro residues" evidence="4">
    <location>
        <begin position="126"/>
        <end position="142"/>
    </location>
</feature>
<dbReference type="GO" id="GO:0003677">
    <property type="term" value="F:DNA binding"/>
    <property type="evidence" value="ECO:0007669"/>
    <property type="project" value="UniProtKB-KW"/>
</dbReference>
<reference evidence="6 7" key="1">
    <citation type="submission" date="2018-12" db="EMBL/GenBank/DDBJ databases">
        <title>The genome of Variovorax gossypii DSM 100435.</title>
        <authorList>
            <person name="Gao J."/>
            <person name="Sun J."/>
        </authorList>
    </citation>
    <scope>NUCLEOTIDE SEQUENCE [LARGE SCALE GENOMIC DNA]</scope>
    <source>
        <strain evidence="6 7">DSM 100435</strain>
    </source>
</reference>
<dbReference type="PANTHER" id="PTHR33204:SF37">
    <property type="entry name" value="HTH-TYPE TRANSCRIPTIONAL REGULATOR YODB"/>
    <property type="match status" value="1"/>
</dbReference>
<evidence type="ECO:0000313" key="6">
    <source>
        <dbReference type="EMBL" id="RTQ31667.1"/>
    </source>
</evidence>
<keyword evidence="3" id="KW-0804">Transcription</keyword>
<dbReference type="PANTHER" id="PTHR33204">
    <property type="entry name" value="TRANSCRIPTIONAL REGULATOR, MARR FAMILY"/>
    <property type="match status" value="1"/>
</dbReference>
<evidence type="ECO:0000313" key="7">
    <source>
        <dbReference type="Proteomes" id="UP000267418"/>
    </source>
</evidence>
<feature type="compositionally biased region" description="Low complexity" evidence="4">
    <location>
        <begin position="102"/>
        <end position="125"/>
    </location>
</feature>
<evidence type="ECO:0000259" key="5">
    <source>
        <dbReference type="Pfam" id="PF01638"/>
    </source>
</evidence>
<accession>A0A3S0HBD4</accession>
<keyword evidence="1" id="KW-0805">Transcription regulation</keyword>
<comment type="caution">
    <text evidence="6">The sequence shown here is derived from an EMBL/GenBank/DDBJ whole genome shotgun (WGS) entry which is preliminary data.</text>
</comment>
<dbReference type="Proteomes" id="UP000267418">
    <property type="component" value="Unassembled WGS sequence"/>
</dbReference>
<feature type="domain" description="HTH hxlR-type" evidence="5">
    <location>
        <begin position="16"/>
        <end position="95"/>
    </location>
</feature>
<organism evidence="6 7">
    <name type="scientific">Variovorax gossypii</name>
    <dbReference type="NCBI Taxonomy" id="1679495"/>
    <lineage>
        <taxon>Bacteria</taxon>
        <taxon>Pseudomonadati</taxon>
        <taxon>Pseudomonadota</taxon>
        <taxon>Betaproteobacteria</taxon>
        <taxon>Burkholderiales</taxon>
        <taxon>Comamonadaceae</taxon>
        <taxon>Variovorax</taxon>
    </lineage>
</organism>
<dbReference type="InterPro" id="IPR002577">
    <property type="entry name" value="HTH_HxlR"/>
</dbReference>
<evidence type="ECO:0000256" key="1">
    <source>
        <dbReference type="ARBA" id="ARBA00023015"/>
    </source>
</evidence>
<feature type="region of interest" description="Disordered" evidence="4">
    <location>
        <begin position="102"/>
        <end position="151"/>
    </location>
</feature>
<dbReference type="OrthoDB" id="8904728at2"/>
<dbReference type="SUPFAM" id="SSF46785">
    <property type="entry name" value="Winged helix' DNA-binding domain"/>
    <property type="match status" value="1"/>
</dbReference>
<dbReference type="EMBL" id="RXOE01000008">
    <property type="protein sequence ID" value="RTQ31667.1"/>
    <property type="molecule type" value="Genomic_DNA"/>
</dbReference>
<dbReference type="InterPro" id="IPR036390">
    <property type="entry name" value="WH_DNA-bd_sf"/>
</dbReference>
<keyword evidence="2" id="KW-0238">DNA-binding</keyword>
<gene>
    <name evidence="6" type="ORF">EJP69_23765</name>
</gene>
<keyword evidence="7" id="KW-1185">Reference proteome</keyword>
<sequence>MSTKENAAVSQLLALLEARYALRVLWALRDGHAQTFRLLQDSVGGITPNTLNTRIKELREAGLVGHGSDGYSLTLSGQDLLKRLSDLQAFAGKWQLGQMKKAAATAPAAAAPTTSAAPAATAVPPAAAPSPEPLAAPAPTPAAPGDDTGHG</sequence>
<evidence type="ECO:0000256" key="4">
    <source>
        <dbReference type="SAM" id="MobiDB-lite"/>
    </source>
</evidence>
<dbReference type="InterPro" id="IPR036388">
    <property type="entry name" value="WH-like_DNA-bd_sf"/>
</dbReference>